<dbReference type="Proteomes" id="UP000249842">
    <property type="component" value="Unassembled WGS sequence"/>
</dbReference>
<dbReference type="EMBL" id="QFYP01000001">
    <property type="protein sequence ID" value="RAK59665.1"/>
    <property type="molecule type" value="Genomic_DNA"/>
</dbReference>
<organism evidence="2 3">
    <name type="scientific">Phenylobacterium hankyongense</name>
    <dbReference type="NCBI Taxonomy" id="1813876"/>
    <lineage>
        <taxon>Bacteria</taxon>
        <taxon>Pseudomonadati</taxon>
        <taxon>Pseudomonadota</taxon>
        <taxon>Alphaproteobacteria</taxon>
        <taxon>Caulobacterales</taxon>
        <taxon>Caulobacteraceae</taxon>
        <taxon>Phenylobacterium</taxon>
    </lineage>
</organism>
<feature type="compositionally biased region" description="Low complexity" evidence="1">
    <location>
        <begin position="25"/>
        <end position="40"/>
    </location>
</feature>
<evidence type="ECO:0000313" key="2">
    <source>
        <dbReference type="EMBL" id="RAK59665.1"/>
    </source>
</evidence>
<feature type="region of interest" description="Disordered" evidence="1">
    <location>
        <begin position="211"/>
        <end position="232"/>
    </location>
</feature>
<gene>
    <name evidence="2" type="ORF">DJ021_07540</name>
</gene>
<keyword evidence="3" id="KW-1185">Reference proteome</keyword>
<protein>
    <submittedName>
        <fullName evidence="2">Uncharacterized protein</fullName>
    </submittedName>
</protein>
<comment type="caution">
    <text evidence="2">The sequence shown here is derived from an EMBL/GenBank/DDBJ whole genome shotgun (WGS) entry which is preliminary data.</text>
</comment>
<accession>A0A328AZE2</accession>
<feature type="region of interest" description="Disordered" evidence="1">
    <location>
        <begin position="17"/>
        <end position="50"/>
    </location>
</feature>
<sequence>MLILSSAAVALAVAGCEKPKPRPGQPGQATPAATAPAGPASERPGPARWNAQTGAFELNGKPVKTIKQWTFDNATDGFTMGGGVLGLEPGGGLHVTDQRFDPMVLSPKGLQVNGARNPIVLVRLTRRKAGGLWSGVLYYATTQHGTAEQFIGLPLDRKDPAVNETVTLVYNMAKPAAGGDDWTNSTIDQLRFDPDDQLGGEFVIHQVAIGENPDPAAPLGPPAPAPAPTPAH</sequence>
<proteinExistence type="predicted"/>
<name>A0A328AZE2_9CAUL</name>
<evidence type="ECO:0000256" key="1">
    <source>
        <dbReference type="SAM" id="MobiDB-lite"/>
    </source>
</evidence>
<reference evidence="3" key="1">
    <citation type="submission" date="2018-05" db="EMBL/GenBank/DDBJ databases">
        <authorList>
            <person name="Li X."/>
        </authorList>
    </citation>
    <scope>NUCLEOTIDE SEQUENCE [LARGE SCALE GENOMIC DNA]</scope>
    <source>
        <strain evidence="3">HKS-05</strain>
    </source>
</reference>
<evidence type="ECO:0000313" key="3">
    <source>
        <dbReference type="Proteomes" id="UP000249842"/>
    </source>
</evidence>
<dbReference type="AlphaFoldDB" id="A0A328AZE2"/>
<feature type="compositionally biased region" description="Pro residues" evidence="1">
    <location>
        <begin position="215"/>
        <end position="232"/>
    </location>
</feature>